<reference evidence="3 4" key="1">
    <citation type="submission" date="2023-10" db="EMBL/GenBank/DDBJ databases">
        <authorList>
            <person name="Botero Cardona J."/>
        </authorList>
    </citation>
    <scope>NUCLEOTIDE SEQUENCE [LARGE SCALE GENOMIC DNA]</scope>
    <source>
        <strain evidence="3 4">R-54839</strain>
    </source>
</reference>
<dbReference type="EC" id="3.6.1.40" evidence="3"/>
<comment type="caution">
    <text evidence="3">The sequence shown here is derived from an EMBL/GenBank/DDBJ whole genome shotgun (WGS) entry which is preliminary data.</text>
</comment>
<dbReference type="SUPFAM" id="SSF53067">
    <property type="entry name" value="Actin-like ATPase domain"/>
    <property type="match status" value="2"/>
</dbReference>
<evidence type="ECO:0000256" key="1">
    <source>
        <dbReference type="ARBA" id="ARBA00007125"/>
    </source>
</evidence>
<dbReference type="Proteomes" id="UP001314261">
    <property type="component" value="Unassembled WGS sequence"/>
</dbReference>
<dbReference type="GO" id="GO:0004309">
    <property type="term" value="F:exopolyphosphatase activity"/>
    <property type="evidence" value="ECO:0007669"/>
    <property type="project" value="UniProtKB-EC"/>
</dbReference>
<dbReference type="EC" id="3.6.1.11" evidence="3"/>
<dbReference type="Pfam" id="PF02541">
    <property type="entry name" value="Ppx-GppA"/>
    <property type="match status" value="1"/>
</dbReference>
<accession>A0ABN9YQ47</accession>
<proteinExistence type="inferred from homology"/>
<dbReference type="RefSeq" id="WP_338345941.1">
    <property type="nucleotide sequence ID" value="NZ_CAUZLR010000002.1"/>
</dbReference>
<feature type="domain" description="Ppx/GppA phosphatase N-terminal" evidence="2">
    <location>
        <begin position="25"/>
        <end position="309"/>
    </location>
</feature>
<keyword evidence="3" id="KW-0378">Hydrolase</keyword>
<dbReference type="Gene3D" id="3.30.420.40">
    <property type="match status" value="1"/>
</dbReference>
<sequence length="314" mass="34554">MQEKNIAIIDLGSNSARLVVEKIKEDGSYEELYRVKEDTRLSQGMGDSLLLQEEPMEKTITVLKTYMASLQNFSVDAVYGITTAAVRTAKNQAEFLARVKQAIGLQLRVLTGEEEAHYDFLGVIASLPKVLSAVILDTGGASVELIPFHHQVAEVELSLPFGAVNLSEKYQLADTVEKSQIKAACQKIQSAYQGLPFIRQNQGQPIILLGGANRSLAKMAEKKGWTKQNQPTLHGLYLTSAHVEEIFAAIAEMSRAQREHLAGLEKNRADIIVSGLLPVLNLVRALQAPRVILSESGVREGLIYELMKEEFGHS</sequence>
<name>A0ABN9YQ47_9LACO</name>
<dbReference type="Gene3D" id="3.30.420.150">
    <property type="entry name" value="Exopolyphosphatase. Domain 2"/>
    <property type="match status" value="1"/>
</dbReference>
<evidence type="ECO:0000313" key="3">
    <source>
        <dbReference type="EMBL" id="CAK1232588.1"/>
    </source>
</evidence>
<dbReference type="PANTHER" id="PTHR30005">
    <property type="entry name" value="EXOPOLYPHOSPHATASE"/>
    <property type="match status" value="1"/>
</dbReference>
<comment type="similarity">
    <text evidence="1">Belongs to the GppA/Ppx family.</text>
</comment>
<protein>
    <submittedName>
        <fullName evidence="3">Exopolyphosphatase/pppGpp-phosphohydrolase (GppA)</fullName>
        <ecNumber evidence="3">3.6.1.11</ecNumber>
        <ecNumber evidence="3">3.6.1.40</ecNumber>
    </submittedName>
</protein>
<organism evidence="3 4">
    <name type="scientific">Fructobacillus fructosus</name>
    <dbReference type="NCBI Taxonomy" id="1631"/>
    <lineage>
        <taxon>Bacteria</taxon>
        <taxon>Bacillati</taxon>
        <taxon>Bacillota</taxon>
        <taxon>Bacilli</taxon>
        <taxon>Lactobacillales</taxon>
        <taxon>Lactobacillaceae</taxon>
        <taxon>Fructobacillus</taxon>
    </lineage>
</organism>
<evidence type="ECO:0000259" key="2">
    <source>
        <dbReference type="Pfam" id="PF02541"/>
    </source>
</evidence>
<dbReference type="GO" id="GO:0008894">
    <property type="term" value="F:guanosine-5'-triphosphate,3'-diphosphate diphosphatase activity"/>
    <property type="evidence" value="ECO:0007669"/>
    <property type="project" value="UniProtKB-EC"/>
</dbReference>
<dbReference type="InterPro" id="IPR043129">
    <property type="entry name" value="ATPase_NBD"/>
</dbReference>
<dbReference type="PANTHER" id="PTHR30005:SF0">
    <property type="entry name" value="RETROGRADE REGULATION PROTEIN 2"/>
    <property type="match status" value="1"/>
</dbReference>
<keyword evidence="4" id="KW-1185">Reference proteome</keyword>
<gene>
    <name evidence="3" type="ORF">R54839_PPFHFPJH_00508</name>
</gene>
<dbReference type="CDD" id="cd24052">
    <property type="entry name" value="ASKHA_NBD_HpPPX-GppA-like"/>
    <property type="match status" value="1"/>
</dbReference>
<dbReference type="EMBL" id="CAUZLR010000002">
    <property type="protein sequence ID" value="CAK1232588.1"/>
    <property type="molecule type" value="Genomic_DNA"/>
</dbReference>
<dbReference type="InterPro" id="IPR050273">
    <property type="entry name" value="GppA/Ppx_hydrolase"/>
</dbReference>
<evidence type="ECO:0000313" key="4">
    <source>
        <dbReference type="Proteomes" id="UP001314261"/>
    </source>
</evidence>
<dbReference type="InterPro" id="IPR003695">
    <property type="entry name" value="Ppx_GppA_N"/>
</dbReference>